<evidence type="ECO:0008006" key="3">
    <source>
        <dbReference type="Google" id="ProtNLM"/>
    </source>
</evidence>
<dbReference type="KEGG" id="psti:SOO65_03360"/>
<sequence>MTLQNKTLQRYRQFFPEETLREISDRTGIQITRVFRLFNGKNMKVGELEAFEKAITDKIAESPSYHRLNTAMDEASSLLTNDELGKLADYIERKITNKRYSRTYIRSVFQDAVMA</sequence>
<proteinExistence type="predicted"/>
<dbReference type="AlphaFoldDB" id="A0AAX4HRC2"/>
<accession>A0AAX4HRC2</accession>
<dbReference type="RefSeq" id="WP_321396911.1">
    <property type="nucleotide sequence ID" value="NZ_CP139487.1"/>
</dbReference>
<organism evidence="1 2">
    <name type="scientific">Peredibacter starrii</name>
    <dbReference type="NCBI Taxonomy" id="28202"/>
    <lineage>
        <taxon>Bacteria</taxon>
        <taxon>Pseudomonadati</taxon>
        <taxon>Bdellovibrionota</taxon>
        <taxon>Bacteriovoracia</taxon>
        <taxon>Bacteriovoracales</taxon>
        <taxon>Bacteriovoracaceae</taxon>
        <taxon>Peredibacter</taxon>
    </lineage>
</organism>
<evidence type="ECO:0000313" key="1">
    <source>
        <dbReference type="EMBL" id="WPU65777.1"/>
    </source>
</evidence>
<dbReference type="Proteomes" id="UP001324634">
    <property type="component" value="Chromosome"/>
</dbReference>
<name>A0AAX4HRC2_9BACT</name>
<dbReference type="EMBL" id="CP139487">
    <property type="protein sequence ID" value="WPU65777.1"/>
    <property type="molecule type" value="Genomic_DNA"/>
</dbReference>
<evidence type="ECO:0000313" key="2">
    <source>
        <dbReference type="Proteomes" id="UP001324634"/>
    </source>
</evidence>
<protein>
    <recommendedName>
        <fullName evidence="3">HTH cro/C1-type domain-containing protein</fullName>
    </recommendedName>
</protein>
<gene>
    <name evidence="1" type="ORF">SOO65_03360</name>
</gene>
<reference evidence="1 2" key="1">
    <citation type="submission" date="2023-11" db="EMBL/GenBank/DDBJ databases">
        <title>Peredibacter starrii A3.12.</title>
        <authorList>
            <person name="Mitchell R.J."/>
        </authorList>
    </citation>
    <scope>NUCLEOTIDE SEQUENCE [LARGE SCALE GENOMIC DNA]</scope>
    <source>
        <strain evidence="1 2">A3.12</strain>
    </source>
</reference>
<keyword evidence="2" id="KW-1185">Reference proteome</keyword>